<evidence type="ECO:0000313" key="3">
    <source>
        <dbReference type="EMBL" id="KGN62681.1"/>
    </source>
</evidence>
<organism evidence="3 4">
    <name type="scientific">Cucumis sativus</name>
    <name type="common">Cucumber</name>
    <dbReference type="NCBI Taxonomy" id="3659"/>
    <lineage>
        <taxon>Eukaryota</taxon>
        <taxon>Viridiplantae</taxon>
        <taxon>Streptophyta</taxon>
        <taxon>Embryophyta</taxon>
        <taxon>Tracheophyta</taxon>
        <taxon>Spermatophyta</taxon>
        <taxon>Magnoliopsida</taxon>
        <taxon>eudicotyledons</taxon>
        <taxon>Gunneridae</taxon>
        <taxon>Pentapetalae</taxon>
        <taxon>rosids</taxon>
        <taxon>fabids</taxon>
        <taxon>Cucurbitales</taxon>
        <taxon>Cucurbitaceae</taxon>
        <taxon>Benincaseae</taxon>
        <taxon>Cucumis</taxon>
    </lineage>
</organism>
<reference evidence="3 4" key="4">
    <citation type="journal article" date="2011" name="BMC Genomics">
        <title>RNA-Seq improves annotation of protein-coding genes in the cucumber genome.</title>
        <authorList>
            <person name="Li Z."/>
            <person name="Zhang Z."/>
            <person name="Yan P."/>
            <person name="Huang S."/>
            <person name="Fei Z."/>
            <person name="Lin K."/>
        </authorList>
    </citation>
    <scope>NUCLEOTIDE SEQUENCE [LARGE SCALE GENOMIC DNA]</scope>
    <source>
        <strain evidence="4">cv. 9930</strain>
    </source>
</reference>
<proteinExistence type="predicted"/>
<reference evidence="3 4" key="3">
    <citation type="journal article" date="2010" name="BMC Genomics">
        <title>Transcriptome sequencing and comparative analysis of cucumber flowers with different sex types.</title>
        <authorList>
            <person name="Guo S."/>
            <person name="Zheng Y."/>
            <person name="Joung J.G."/>
            <person name="Liu S."/>
            <person name="Zhang Z."/>
            <person name="Crasta O.R."/>
            <person name="Sobral B.W."/>
            <person name="Xu Y."/>
            <person name="Huang S."/>
            <person name="Fei Z."/>
        </authorList>
    </citation>
    <scope>NUCLEOTIDE SEQUENCE [LARGE SCALE GENOMIC DNA]</scope>
    <source>
        <strain evidence="4">cv. 9930</strain>
    </source>
</reference>
<feature type="compositionally biased region" description="Low complexity" evidence="2">
    <location>
        <begin position="90"/>
        <end position="104"/>
    </location>
</feature>
<evidence type="ECO:0000313" key="4">
    <source>
        <dbReference type="Proteomes" id="UP000029981"/>
    </source>
</evidence>
<dbReference type="PANTHER" id="PTHR37614">
    <property type="entry name" value="OS02G0121400 PROTEIN"/>
    <property type="match status" value="1"/>
</dbReference>
<gene>
    <name evidence="3" type="ORF">Csa_2G368820</name>
</gene>
<dbReference type="Proteomes" id="UP000029981">
    <property type="component" value="Chromosome 2"/>
</dbReference>
<feature type="region of interest" description="Disordered" evidence="2">
    <location>
        <begin position="55"/>
        <end position="119"/>
    </location>
</feature>
<dbReference type="EMBL" id="CM002923">
    <property type="protein sequence ID" value="KGN62681.1"/>
    <property type="molecule type" value="Genomic_DNA"/>
</dbReference>
<dbReference type="Gramene" id="KGN62681">
    <property type="protein sequence ID" value="KGN62681"/>
    <property type="gene ID" value="Csa_2G368820"/>
</dbReference>
<dbReference type="OMA" id="HIYRFKN"/>
<name>A0A0A0LRP1_CUCSA</name>
<dbReference type="KEGG" id="csv:105434651"/>
<sequence>MASTSSTHQCSISFDSDDFSPEEHFVAQILQQLPLLIQQSHFSLGLSPSWPIRRKRSAVDSPPDTSSLITQPPLPPPPCLPSSEREKESSPTTPLSLHSLPLSRSESDENTTIAKVSKKKAPVDKKSQYLETIEKLTHQKQALEGDIEAMKRHFINLKTINSELKAKKQEILGGFSNLSVNPKFGTSTSVAMEIAKLTVKSSDSNVENNHDECEPSMKNQTVPVAEQSNSIQNYQIPIGGIPLYDPSLGPMGIPDLNLSLEDILHKNYTKYLAAKARQNRIQIWKNKNNNNNNNGAPKLQS</sequence>
<evidence type="ECO:0000256" key="1">
    <source>
        <dbReference type="SAM" id="Coils"/>
    </source>
</evidence>
<dbReference type="AlphaFoldDB" id="A0A0A0LRP1"/>
<reference evidence="3 4" key="2">
    <citation type="journal article" date="2009" name="PLoS ONE">
        <title>An integrated genetic and cytogenetic map of the cucumber genome.</title>
        <authorList>
            <person name="Ren Y."/>
            <person name="Zhang Z."/>
            <person name="Liu J."/>
            <person name="Staub J.E."/>
            <person name="Han Y."/>
            <person name="Cheng Z."/>
            <person name="Li X."/>
            <person name="Lu J."/>
            <person name="Miao H."/>
            <person name="Kang H."/>
            <person name="Xie B."/>
            <person name="Gu X."/>
            <person name="Wang X."/>
            <person name="Du Y."/>
            <person name="Jin W."/>
            <person name="Huang S."/>
        </authorList>
    </citation>
    <scope>NUCLEOTIDE SEQUENCE [LARGE SCALE GENOMIC DNA]</scope>
    <source>
        <strain evidence="4">cv. 9930</strain>
    </source>
</reference>
<reference evidence="3 4" key="1">
    <citation type="journal article" date="2009" name="Nat. Genet.">
        <title>The genome of the cucumber, Cucumis sativus L.</title>
        <authorList>
            <person name="Huang S."/>
            <person name="Li R."/>
            <person name="Zhang Z."/>
            <person name="Li L."/>
            <person name="Gu X."/>
            <person name="Fan W."/>
            <person name="Lucas W.J."/>
            <person name="Wang X."/>
            <person name="Xie B."/>
            <person name="Ni P."/>
            <person name="Ren Y."/>
            <person name="Zhu H."/>
            <person name="Li J."/>
            <person name="Lin K."/>
            <person name="Jin W."/>
            <person name="Fei Z."/>
            <person name="Li G."/>
            <person name="Staub J."/>
            <person name="Kilian A."/>
            <person name="van der Vossen E.A."/>
            <person name="Wu Y."/>
            <person name="Guo J."/>
            <person name="He J."/>
            <person name="Jia Z."/>
            <person name="Ren Y."/>
            <person name="Tian G."/>
            <person name="Lu Y."/>
            <person name="Ruan J."/>
            <person name="Qian W."/>
            <person name="Wang M."/>
            <person name="Huang Q."/>
            <person name="Li B."/>
            <person name="Xuan Z."/>
            <person name="Cao J."/>
            <person name="Asan"/>
            <person name="Wu Z."/>
            <person name="Zhang J."/>
            <person name="Cai Q."/>
            <person name="Bai Y."/>
            <person name="Zhao B."/>
            <person name="Han Y."/>
            <person name="Li Y."/>
            <person name="Li X."/>
            <person name="Wang S."/>
            <person name="Shi Q."/>
            <person name="Liu S."/>
            <person name="Cho W.K."/>
            <person name="Kim J.Y."/>
            <person name="Xu Y."/>
            <person name="Heller-Uszynska K."/>
            <person name="Miao H."/>
            <person name="Cheng Z."/>
            <person name="Zhang S."/>
            <person name="Wu J."/>
            <person name="Yang Y."/>
            <person name="Kang H."/>
            <person name="Li M."/>
            <person name="Liang H."/>
            <person name="Ren X."/>
            <person name="Shi Z."/>
            <person name="Wen M."/>
            <person name="Jian M."/>
            <person name="Yang H."/>
            <person name="Zhang G."/>
            <person name="Yang Z."/>
            <person name="Chen R."/>
            <person name="Liu S."/>
            <person name="Li J."/>
            <person name="Ma L."/>
            <person name="Liu H."/>
            <person name="Zhou Y."/>
            <person name="Zhao J."/>
            <person name="Fang X."/>
            <person name="Li G."/>
            <person name="Fang L."/>
            <person name="Li Y."/>
            <person name="Liu D."/>
            <person name="Zheng H."/>
            <person name="Zhang Y."/>
            <person name="Qin N."/>
            <person name="Li Z."/>
            <person name="Yang G."/>
            <person name="Yang S."/>
            <person name="Bolund L."/>
            <person name="Kristiansen K."/>
            <person name="Zheng H."/>
            <person name="Li S."/>
            <person name="Zhang X."/>
            <person name="Yang H."/>
            <person name="Wang J."/>
            <person name="Sun R."/>
            <person name="Zhang B."/>
            <person name="Jiang S."/>
            <person name="Wang J."/>
            <person name="Du Y."/>
            <person name="Li S."/>
        </authorList>
    </citation>
    <scope>NUCLEOTIDE SEQUENCE [LARGE SCALE GENOMIC DNA]</scope>
    <source>
        <strain evidence="4">cv. 9930</strain>
    </source>
</reference>
<dbReference type="PANTHER" id="PTHR37614:SF2">
    <property type="entry name" value="OS02G0121400 PROTEIN"/>
    <property type="match status" value="1"/>
</dbReference>
<dbReference type="OrthoDB" id="1699652at2759"/>
<protein>
    <submittedName>
        <fullName evidence="3">Uncharacterized protein</fullName>
    </submittedName>
</protein>
<keyword evidence="1" id="KW-0175">Coiled coil</keyword>
<evidence type="ECO:0000256" key="2">
    <source>
        <dbReference type="SAM" id="MobiDB-lite"/>
    </source>
</evidence>
<keyword evidence="4" id="KW-1185">Reference proteome</keyword>
<feature type="coiled-coil region" evidence="1">
    <location>
        <begin position="126"/>
        <end position="153"/>
    </location>
</feature>
<accession>A0A0A0LRP1</accession>